<dbReference type="EMBL" id="JBBPBN010000079">
    <property type="protein sequence ID" value="KAK8983816.1"/>
    <property type="molecule type" value="Genomic_DNA"/>
</dbReference>
<protein>
    <submittedName>
        <fullName evidence="1">Uncharacterized protein</fullName>
    </submittedName>
</protein>
<name>A0ABR2P5X5_9ROSI</name>
<accession>A0ABR2P5X5</accession>
<comment type="caution">
    <text evidence="1">The sequence shown here is derived from an EMBL/GenBank/DDBJ whole genome shotgun (WGS) entry which is preliminary data.</text>
</comment>
<evidence type="ECO:0000313" key="1">
    <source>
        <dbReference type="EMBL" id="KAK8983816.1"/>
    </source>
</evidence>
<evidence type="ECO:0000313" key="2">
    <source>
        <dbReference type="Proteomes" id="UP001396334"/>
    </source>
</evidence>
<sequence length="102" mass="11816">MARATRGFRPWVLESFLISLDVDLLALKVMMSADWASNLGLGGLVKLLAMADVNWRRRRRKRIASPWREEEDKATIFSLFFLGIDGKVKKNRKFVFVEKENS</sequence>
<organism evidence="1 2">
    <name type="scientific">Hibiscus sabdariffa</name>
    <name type="common">roselle</name>
    <dbReference type="NCBI Taxonomy" id="183260"/>
    <lineage>
        <taxon>Eukaryota</taxon>
        <taxon>Viridiplantae</taxon>
        <taxon>Streptophyta</taxon>
        <taxon>Embryophyta</taxon>
        <taxon>Tracheophyta</taxon>
        <taxon>Spermatophyta</taxon>
        <taxon>Magnoliopsida</taxon>
        <taxon>eudicotyledons</taxon>
        <taxon>Gunneridae</taxon>
        <taxon>Pentapetalae</taxon>
        <taxon>rosids</taxon>
        <taxon>malvids</taxon>
        <taxon>Malvales</taxon>
        <taxon>Malvaceae</taxon>
        <taxon>Malvoideae</taxon>
        <taxon>Hibiscus</taxon>
    </lineage>
</organism>
<keyword evidence="2" id="KW-1185">Reference proteome</keyword>
<gene>
    <name evidence="1" type="ORF">V6N11_009600</name>
</gene>
<reference evidence="1 2" key="1">
    <citation type="journal article" date="2024" name="G3 (Bethesda)">
        <title>Genome assembly of Hibiscus sabdariffa L. provides insights into metabolisms of medicinal natural products.</title>
        <authorList>
            <person name="Kim T."/>
        </authorList>
    </citation>
    <scope>NUCLEOTIDE SEQUENCE [LARGE SCALE GENOMIC DNA]</scope>
    <source>
        <strain evidence="1">TK-2024</strain>
        <tissue evidence="1">Old leaves</tissue>
    </source>
</reference>
<dbReference type="Proteomes" id="UP001396334">
    <property type="component" value="Unassembled WGS sequence"/>
</dbReference>
<proteinExistence type="predicted"/>